<keyword evidence="2" id="KW-1185">Reference proteome</keyword>
<protein>
    <submittedName>
        <fullName evidence="1">Uncharacterized protein</fullName>
    </submittedName>
</protein>
<dbReference type="AlphaFoldDB" id="A0A845A619"/>
<accession>A0A845A619</accession>
<dbReference type="Proteomes" id="UP000460561">
    <property type="component" value="Unassembled WGS sequence"/>
</dbReference>
<dbReference type="EMBL" id="WTYQ01000001">
    <property type="protein sequence ID" value="MXP24713.1"/>
    <property type="molecule type" value="Genomic_DNA"/>
</dbReference>
<proteinExistence type="predicted"/>
<evidence type="ECO:0000313" key="1">
    <source>
        <dbReference type="EMBL" id="MXP24713.1"/>
    </source>
</evidence>
<dbReference type="OrthoDB" id="9802676at2"/>
<evidence type="ECO:0000313" key="2">
    <source>
        <dbReference type="Proteomes" id="UP000460561"/>
    </source>
</evidence>
<organism evidence="1 2">
    <name type="scientific">Altericroceibacterium indicum</name>
    <dbReference type="NCBI Taxonomy" id="374177"/>
    <lineage>
        <taxon>Bacteria</taxon>
        <taxon>Pseudomonadati</taxon>
        <taxon>Pseudomonadota</taxon>
        <taxon>Alphaproteobacteria</taxon>
        <taxon>Sphingomonadales</taxon>
        <taxon>Erythrobacteraceae</taxon>
        <taxon>Altericroceibacterium</taxon>
    </lineage>
</organism>
<reference evidence="1 2" key="1">
    <citation type="submission" date="2019-12" db="EMBL/GenBank/DDBJ databases">
        <title>Genomic-based taxomic classification of the family Erythrobacteraceae.</title>
        <authorList>
            <person name="Xu L."/>
        </authorList>
    </citation>
    <scope>NUCLEOTIDE SEQUENCE [LARGE SCALE GENOMIC DNA]</scope>
    <source>
        <strain evidence="1 2">DSM 18604</strain>
    </source>
</reference>
<comment type="caution">
    <text evidence="1">The sequence shown here is derived from an EMBL/GenBank/DDBJ whole genome shotgun (WGS) entry which is preliminary data.</text>
</comment>
<name>A0A845A619_9SPHN</name>
<sequence length="59" mass="6677">MKRSKFSGAGQDDRTLYAELQRPLAEREISMIQMMAEEGQSTFDIWTQGGRSGCANYTQ</sequence>
<dbReference type="RefSeq" id="WP_160737918.1">
    <property type="nucleotide sequence ID" value="NZ_WTYQ01000001.1"/>
</dbReference>
<gene>
    <name evidence="1" type="ORF">GRI39_01460</name>
</gene>